<protein>
    <recommendedName>
        <fullName evidence="1">Nucleotidyltransferase-like domain-containing protein</fullName>
    </recommendedName>
</protein>
<dbReference type="AlphaFoldDB" id="A0A1S7U738"/>
<sequence>MAAILTGDADLAQDYVISREIEDSIPPIVNLLQSIDPSFRAVPHVSGSPSPMPSVARLVTG</sequence>
<proteinExistence type="predicted"/>
<name>A0A1S7U738_9HYPH</name>
<keyword evidence="3" id="KW-1185">Reference proteome</keyword>
<feature type="domain" description="Nucleotidyltransferase-like" evidence="1">
    <location>
        <begin position="4"/>
        <end position="47"/>
    </location>
</feature>
<dbReference type="Proteomes" id="UP000192140">
    <property type="component" value="Unassembled WGS sequence"/>
</dbReference>
<accession>A0A1S7U738</accession>
<evidence type="ECO:0000313" key="3">
    <source>
        <dbReference type="Proteomes" id="UP000192140"/>
    </source>
</evidence>
<gene>
    <name evidence="2" type="ORF">AGR7A_pAt10076</name>
</gene>
<dbReference type="EMBL" id="FCNP01000048">
    <property type="protein sequence ID" value="CVI62734.1"/>
    <property type="molecule type" value="Genomic_DNA"/>
</dbReference>
<dbReference type="Pfam" id="PF12281">
    <property type="entry name" value="NTP_transf_8"/>
    <property type="match status" value="1"/>
</dbReference>
<organism evidence="2 3">
    <name type="scientific">Agrobacterium deltaense NCPPB 1641</name>
    <dbReference type="NCBI Taxonomy" id="1183425"/>
    <lineage>
        <taxon>Bacteria</taxon>
        <taxon>Pseudomonadati</taxon>
        <taxon>Pseudomonadota</taxon>
        <taxon>Alphaproteobacteria</taxon>
        <taxon>Hyphomicrobiales</taxon>
        <taxon>Rhizobiaceae</taxon>
        <taxon>Rhizobium/Agrobacterium group</taxon>
        <taxon>Agrobacterium</taxon>
    </lineage>
</organism>
<comment type="caution">
    <text evidence="2">The sequence shown here is derived from an EMBL/GenBank/DDBJ whole genome shotgun (WGS) entry which is preliminary data.</text>
</comment>
<reference evidence="2" key="1">
    <citation type="submission" date="2016-01" db="EMBL/GenBank/DDBJ databases">
        <authorList>
            <person name="Regsiter A."/>
            <person name="william w."/>
        </authorList>
    </citation>
    <scope>NUCLEOTIDE SEQUENCE</scope>
    <source>
        <strain evidence="2">NCPPB 1641</strain>
    </source>
</reference>
<dbReference type="InterPro" id="IPR058575">
    <property type="entry name" value="NTP_transf_8_dom"/>
</dbReference>
<evidence type="ECO:0000313" key="2">
    <source>
        <dbReference type="EMBL" id="CVI62734.1"/>
    </source>
</evidence>
<evidence type="ECO:0000259" key="1">
    <source>
        <dbReference type="Pfam" id="PF12281"/>
    </source>
</evidence>